<feature type="compositionally biased region" description="Basic residues" evidence="2">
    <location>
        <begin position="303"/>
        <end position="325"/>
    </location>
</feature>
<organism evidence="4 5">
    <name type="scientific">Engystomops pustulosus</name>
    <name type="common">Tungara frog</name>
    <name type="synonym">Physalaemus pustulosus</name>
    <dbReference type="NCBI Taxonomy" id="76066"/>
    <lineage>
        <taxon>Eukaryota</taxon>
        <taxon>Metazoa</taxon>
        <taxon>Chordata</taxon>
        <taxon>Craniata</taxon>
        <taxon>Vertebrata</taxon>
        <taxon>Euteleostomi</taxon>
        <taxon>Amphibia</taxon>
        <taxon>Batrachia</taxon>
        <taxon>Anura</taxon>
        <taxon>Neobatrachia</taxon>
        <taxon>Hyloidea</taxon>
        <taxon>Leptodactylidae</taxon>
        <taxon>Leiuperinae</taxon>
        <taxon>Engystomops</taxon>
    </lineage>
</organism>
<dbReference type="EMBL" id="WNYA01009737">
    <property type="protein sequence ID" value="KAG8540655.1"/>
    <property type="molecule type" value="Genomic_DNA"/>
</dbReference>
<feature type="signal peptide" evidence="3">
    <location>
        <begin position="1"/>
        <end position="17"/>
    </location>
</feature>
<evidence type="ECO:0000256" key="1">
    <source>
        <dbReference type="ARBA" id="ARBA00005486"/>
    </source>
</evidence>
<proteinExistence type="inferred from homology"/>
<evidence type="ECO:0000313" key="4">
    <source>
        <dbReference type="EMBL" id="KAG8540655.1"/>
    </source>
</evidence>
<feature type="chain" id="PRO_5043664086" description="Cohesin subunit SA-3" evidence="3">
    <location>
        <begin position="18"/>
        <end position="448"/>
    </location>
</feature>
<dbReference type="Proteomes" id="UP000824782">
    <property type="component" value="Unassembled WGS sequence"/>
</dbReference>
<dbReference type="GO" id="GO:0003682">
    <property type="term" value="F:chromatin binding"/>
    <property type="evidence" value="ECO:0007669"/>
    <property type="project" value="TreeGrafter"/>
</dbReference>
<sequence length="448" mass="50877">MAALRKRLLSFISMCQSLLSYLHCSVREQAFKLLSDLLVIFNDRIGRGEHSYLHPLSCSPELLLQVELASFLADHVFNNAEDDGIDEGHKMQRLHERRILLAGYCKLILYNTLELRYASEVFRHYIKYYTDYGDIIKETLSRARRVSKEESTRTILLCLTQAYTGFTSEDDSPDRRFSQAFLNIRDLARRFSLLLGPDQIRNRQDVVLLHKEGIKFSLRPSPGAQFSPQNLLFLDVLSEFSPKLLKQDKAALLHYLEETCHQCIPPEEGFSAEDEGEDIWAPLRAYGKSLSADSAAPTPPGTRRARDRRQVHSPRHSPLMKKRRFSKEESSIVLTDEDNRQSPLMSSTVLRGRKTTPSPADDTGAGSDSDFDTSQSFSFRRPPRSAPKTQGETSSALGRSLHRLSLMEEEEDEDEEMVIEDRESTAASSAEEDVQPDLLDSAILDSEE</sequence>
<comment type="similarity">
    <text evidence="1">Belongs to the SCC3 family.</text>
</comment>
<dbReference type="PANTHER" id="PTHR11199">
    <property type="entry name" value="STROMAL ANTIGEN"/>
    <property type="match status" value="1"/>
</dbReference>
<dbReference type="GO" id="GO:0000785">
    <property type="term" value="C:chromatin"/>
    <property type="evidence" value="ECO:0007669"/>
    <property type="project" value="TreeGrafter"/>
</dbReference>
<accession>A0AAV6YXR4</accession>
<gene>
    <name evidence="4" type="ORF">GDO81_018861</name>
</gene>
<name>A0AAV6YXR4_ENGPU</name>
<evidence type="ECO:0008006" key="6">
    <source>
        <dbReference type="Google" id="ProtNLM"/>
    </source>
</evidence>
<dbReference type="GO" id="GO:0007062">
    <property type="term" value="P:sister chromatid cohesion"/>
    <property type="evidence" value="ECO:0007669"/>
    <property type="project" value="TreeGrafter"/>
</dbReference>
<protein>
    <recommendedName>
        <fullName evidence="6">Cohesin subunit SA-3</fullName>
    </recommendedName>
</protein>
<comment type="caution">
    <text evidence="4">The sequence shown here is derived from an EMBL/GenBank/DDBJ whole genome shotgun (WGS) entry which is preliminary data.</text>
</comment>
<feature type="compositionally biased region" description="Polar residues" evidence="2">
    <location>
        <begin position="387"/>
        <end position="397"/>
    </location>
</feature>
<keyword evidence="5" id="KW-1185">Reference proteome</keyword>
<evidence type="ECO:0000256" key="3">
    <source>
        <dbReference type="SAM" id="SignalP"/>
    </source>
</evidence>
<keyword evidence="3" id="KW-0732">Signal</keyword>
<dbReference type="InterPro" id="IPR039662">
    <property type="entry name" value="Cohesin_Scc3/SA"/>
</dbReference>
<feature type="compositionally biased region" description="Acidic residues" evidence="2">
    <location>
        <begin position="407"/>
        <end position="418"/>
    </location>
</feature>
<dbReference type="PANTHER" id="PTHR11199:SF8">
    <property type="entry name" value="COHESIN SUBUNIT SA-3"/>
    <property type="match status" value="1"/>
</dbReference>
<evidence type="ECO:0000313" key="5">
    <source>
        <dbReference type="Proteomes" id="UP000824782"/>
    </source>
</evidence>
<evidence type="ECO:0000256" key="2">
    <source>
        <dbReference type="SAM" id="MobiDB-lite"/>
    </source>
</evidence>
<dbReference type="AlphaFoldDB" id="A0AAV6YXR4"/>
<dbReference type="GO" id="GO:0008278">
    <property type="term" value="C:cohesin complex"/>
    <property type="evidence" value="ECO:0007669"/>
    <property type="project" value="TreeGrafter"/>
</dbReference>
<feature type="region of interest" description="Disordered" evidence="2">
    <location>
        <begin position="290"/>
        <end position="448"/>
    </location>
</feature>
<dbReference type="GO" id="GO:0005634">
    <property type="term" value="C:nucleus"/>
    <property type="evidence" value="ECO:0007669"/>
    <property type="project" value="TreeGrafter"/>
</dbReference>
<reference evidence="4" key="1">
    <citation type="thesis" date="2020" institute="ProQuest LLC" country="789 East Eisenhower Parkway, Ann Arbor, MI, USA">
        <title>Comparative Genomics and Chromosome Evolution.</title>
        <authorList>
            <person name="Mudd A.B."/>
        </authorList>
    </citation>
    <scope>NUCLEOTIDE SEQUENCE</scope>
    <source>
        <strain evidence="4">237g6f4</strain>
        <tissue evidence="4">Blood</tissue>
    </source>
</reference>